<keyword evidence="1" id="KW-0732">Signal</keyword>
<protein>
    <recommendedName>
        <fullName evidence="3">PS II complex 12 kDa extrinsic protein</fullName>
    </recommendedName>
</protein>
<evidence type="ECO:0008006" key="3">
    <source>
        <dbReference type="Google" id="ProtNLM"/>
    </source>
</evidence>
<evidence type="ECO:0000313" key="2">
    <source>
        <dbReference type="EMBL" id="CAE4619360.1"/>
    </source>
</evidence>
<gene>
    <name evidence="2" type="ORF">AMON00008_LOCUS37766</name>
</gene>
<sequence length="115" mass="12132">MKFSCARAVAALLVLSGKTLPVQAAAVAAEVDDGQLDWTAGSVLGLQRRYVLHRRGFKPQAKVPDGKGLKPGAKTPDGAVPYSSLLGFQRGIKLQKVFPPPAEEAARTVELPPSV</sequence>
<name>A0A7S4RMC7_9DINO</name>
<proteinExistence type="predicted"/>
<feature type="chain" id="PRO_5030582575" description="PS II complex 12 kDa extrinsic protein" evidence="1">
    <location>
        <begin position="25"/>
        <end position="115"/>
    </location>
</feature>
<evidence type="ECO:0000256" key="1">
    <source>
        <dbReference type="SAM" id="SignalP"/>
    </source>
</evidence>
<reference evidence="2" key="1">
    <citation type="submission" date="2021-01" db="EMBL/GenBank/DDBJ databases">
        <authorList>
            <person name="Corre E."/>
            <person name="Pelletier E."/>
            <person name="Niang G."/>
            <person name="Scheremetjew M."/>
            <person name="Finn R."/>
            <person name="Kale V."/>
            <person name="Holt S."/>
            <person name="Cochrane G."/>
            <person name="Meng A."/>
            <person name="Brown T."/>
            <person name="Cohen L."/>
        </authorList>
    </citation>
    <scope>NUCLEOTIDE SEQUENCE</scope>
    <source>
        <strain evidence="2">CCMP3105</strain>
    </source>
</reference>
<dbReference type="AlphaFoldDB" id="A0A7S4RMC7"/>
<dbReference type="EMBL" id="HBNR01053787">
    <property type="protein sequence ID" value="CAE4619360.1"/>
    <property type="molecule type" value="Transcribed_RNA"/>
</dbReference>
<accession>A0A7S4RMC7</accession>
<feature type="signal peptide" evidence="1">
    <location>
        <begin position="1"/>
        <end position="24"/>
    </location>
</feature>
<organism evidence="2">
    <name type="scientific">Alexandrium monilatum</name>
    <dbReference type="NCBI Taxonomy" id="311494"/>
    <lineage>
        <taxon>Eukaryota</taxon>
        <taxon>Sar</taxon>
        <taxon>Alveolata</taxon>
        <taxon>Dinophyceae</taxon>
        <taxon>Gonyaulacales</taxon>
        <taxon>Pyrocystaceae</taxon>
        <taxon>Alexandrium</taxon>
    </lineage>
</organism>